<dbReference type="PANTHER" id="PTHR24421">
    <property type="entry name" value="NITRATE/NITRITE SENSOR PROTEIN NARX-RELATED"/>
    <property type="match status" value="1"/>
</dbReference>
<dbReference type="SUPFAM" id="SSF55874">
    <property type="entry name" value="ATPase domain of HSP90 chaperone/DNA topoisomerase II/histidine kinase"/>
    <property type="match status" value="1"/>
</dbReference>
<evidence type="ECO:0000256" key="1">
    <source>
        <dbReference type="ARBA" id="ARBA00022679"/>
    </source>
</evidence>
<evidence type="ECO:0000256" key="3">
    <source>
        <dbReference type="ARBA" id="ARBA00023012"/>
    </source>
</evidence>
<keyword evidence="3" id="KW-0902">Two-component regulatory system</keyword>
<keyword evidence="5" id="KW-0812">Transmembrane</keyword>
<feature type="transmembrane region" description="Helical" evidence="5">
    <location>
        <begin position="83"/>
        <end position="106"/>
    </location>
</feature>
<dbReference type="eggNOG" id="COG4585">
    <property type="taxonomic scope" value="Bacteria"/>
</dbReference>
<feature type="coiled-coil region" evidence="4">
    <location>
        <begin position="160"/>
        <end position="187"/>
    </location>
</feature>
<dbReference type="InterPro" id="IPR036890">
    <property type="entry name" value="HATPase_C_sf"/>
</dbReference>
<reference evidence="7 8" key="1">
    <citation type="submission" date="2012-11" db="EMBL/GenBank/DDBJ databases">
        <title>The complete genome sequence of Corynebacterium maris Coryn-1 (=DSM 45190).</title>
        <authorList>
            <person name="Schaffert L."/>
            <person name="Albersmeier A."/>
            <person name="Kalinowski J."/>
            <person name="Ruckert C."/>
        </authorList>
    </citation>
    <scope>NUCLEOTIDE SEQUENCE [LARGE SCALE GENOMIC DNA]</scope>
    <source>
        <strain evidence="8">Coryn-1</strain>
    </source>
</reference>
<dbReference type="PROSITE" id="PS50109">
    <property type="entry name" value="HIS_KIN"/>
    <property type="match status" value="1"/>
</dbReference>
<dbReference type="KEGG" id="cmd:B841_12195"/>
<dbReference type="Gene3D" id="3.30.565.10">
    <property type="entry name" value="Histidine kinase-like ATPase, C-terminal domain"/>
    <property type="match status" value="1"/>
</dbReference>
<proteinExistence type="predicted"/>
<dbReference type="GO" id="GO:0016020">
    <property type="term" value="C:membrane"/>
    <property type="evidence" value="ECO:0007669"/>
    <property type="project" value="InterPro"/>
</dbReference>
<gene>
    <name evidence="7" type="ORF">B841_12195</name>
</gene>
<feature type="domain" description="Histidine kinase" evidence="6">
    <location>
        <begin position="196"/>
        <end position="405"/>
    </location>
</feature>
<dbReference type="PIRSF" id="PIRSF037434">
    <property type="entry name" value="STHK_ChrS"/>
    <property type="match status" value="1"/>
</dbReference>
<keyword evidence="2 7" id="KW-0418">Kinase</keyword>
<keyword evidence="8" id="KW-1185">Reference proteome</keyword>
<dbReference type="PANTHER" id="PTHR24421:SF62">
    <property type="entry name" value="SENSORY TRANSDUCTION HISTIDINE KINASE"/>
    <property type="match status" value="1"/>
</dbReference>
<dbReference type="GO" id="GO:0000155">
    <property type="term" value="F:phosphorelay sensor kinase activity"/>
    <property type="evidence" value="ECO:0007669"/>
    <property type="project" value="InterPro"/>
</dbReference>
<evidence type="ECO:0000256" key="4">
    <source>
        <dbReference type="SAM" id="Coils"/>
    </source>
</evidence>
<feature type="transmembrane region" description="Helical" evidence="5">
    <location>
        <begin position="45"/>
        <end position="63"/>
    </location>
</feature>
<keyword evidence="1" id="KW-0808">Transferase</keyword>
<dbReference type="PATRIC" id="fig|1224163.3.peg.2463"/>
<dbReference type="STRING" id="1224163.B841_12195"/>
<keyword evidence="5" id="KW-0472">Membrane</keyword>
<evidence type="ECO:0000313" key="7">
    <source>
        <dbReference type="EMBL" id="AGS35911.1"/>
    </source>
</evidence>
<dbReference type="Proteomes" id="UP000015388">
    <property type="component" value="Chromosome"/>
</dbReference>
<name>S5TM56_9CORY</name>
<accession>S5TM56</accession>
<dbReference type="SMART" id="SM00387">
    <property type="entry name" value="HATPase_c"/>
    <property type="match status" value="1"/>
</dbReference>
<keyword evidence="4" id="KW-0175">Coiled coil</keyword>
<sequence>MKASSPTSDEFILNETAMRQGIHVLTLMLLAVTVASSFALEFIDAAMNLLLVAVFAVFYFVGFDSLDKWGETWRQMWVVAMTGVWILDMLISPVAIYLVFSLYFVLLRAMDDLRGAVSVVFVTAIAIVLQMPGGVTLGAVMGPTVAAAVTLAMHYAVRRMQRLTREREQAVRELVSTRHQLAETERSAGVVQERERLAHEIHDTVAQGLSSIQMLLHVAERDLKRERTPEQIGNALQRIELARSTAADGLAEARAMIAALQPASLAQTSLSGALERMVESFSQVGELDITVEVEDGGTGKDHQLPMGVEAALLRIAQGAVGNVVKHAGATRCRVTVTYLIDEVRMDVVDDGAGFDVETVEGTPAGLGHVGLSAMRSRAREQGGELFVESAPGGPTAVSVAIPLQADQDSAVPEE</sequence>
<keyword evidence="5" id="KW-1133">Transmembrane helix</keyword>
<dbReference type="InterPro" id="IPR003594">
    <property type="entry name" value="HATPase_dom"/>
</dbReference>
<dbReference type="AlphaFoldDB" id="S5TM56"/>
<dbReference type="CDD" id="cd16917">
    <property type="entry name" value="HATPase_UhpB-NarQ-NarX-like"/>
    <property type="match status" value="1"/>
</dbReference>
<evidence type="ECO:0000256" key="2">
    <source>
        <dbReference type="ARBA" id="ARBA00022777"/>
    </source>
</evidence>
<evidence type="ECO:0000313" key="8">
    <source>
        <dbReference type="Proteomes" id="UP000015388"/>
    </source>
</evidence>
<dbReference type="InterPro" id="IPR050482">
    <property type="entry name" value="Sensor_HK_TwoCompSys"/>
</dbReference>
<dbReference type="InterPro" id="IPR005467">
    <property type="entry name" value="His_kinase_dom"/>
</dbReference>
<dbReference type="HOGENOM" id="CLU_000445_20_15_11"/>
<dbReference type="GO" id="GO:0046983">
    <property type="term" value="F:protein dimerization activity"/>
    <property type="evidence" value="ECO:0007669"/>
    <property type="project" value="InterPro"/>
</dbReference>
<protein>
    <submittedName>
        <fullName evidence="7">Two-component system sensor kinase</fullName>
    </submittedName>
</protein>
<evidence type="ECO:0000259" key="6">
    <source>
        <dbReference type="PROSITE" id="PS50109"/>
    </source>
</evidence>
<dbReference type="Gene3D" id="1.20.5.1930">
    <property type="match status" value="1"/>
</dbReference>
<evidence type="ECO:0000256" key="5">
    <source>
        <dbReference type="SAM" id="Phobius"/>
    </source>
</evidence>
<feature type="transmembrane region" description="Helical" evidence="5">
    <location>
        <begin position="113"/>
        <end position="131"/>
    </location>
</feature>
<dbReference type="InterPro" id="IPR017205">
    <property type="entry name" value="Sig_transdc_His_kinase_ChrS"/>
</dbReference>
<dbReference type="EMBL" id="CP003924">
    <property type="protein sequence ID" value="AGS35911.1"/>
    <property type="molecule type" value="Genomic_DNA"/>
</dbReference>
<organism evidence="7 8">
    <name type="scientific">Corynebacterium maris DSM 45190</name>
    <dbReference type="NCBI Taxonomy" id="1224163"/>
    <lineage>
        <taxon>Bacteria</taxon>
        <taxon>Bacillati</taxon>
        <taxon>Actinomycetota</taxon>
        <taxon>Actinomycetes</taxon>
        <taxon>Mycobacteriales</taxon>
        <taxon>Corynebacteriaceae</taxon>
        <taxon>Corynebacterium</taxon>
    </lineage>
</organism>
<dbReference type="Pfam" id="PF07730">
    <property type="entry name" value="HisKA_3"/>
    <property type="match status" value="1"/>
</dbReference>
<dbReference type="InterPro" id="IPR011712">
    <property type="entry name" value="Sig_transdc_His_kin_sub3_dim/P"/>
</dbReference>
<feature type="transmembrane region" description="Helical" evidence="5">
    <location>
        <begin position="20"/>
        <end position="40"/>
    </location>
</feature>
<feature type="transmembrane region" description="Helical" evidence="5">
    <location>
        <begin position="137"/>
        <end position="157"/>
    </location>
</feature>
<dbReference type="Pfam" id="PF02518">
    <property type="entry name" value="HATPase_c"/>
    <property type="match status" value="1"/>
</dbReference>